<dbReference type="PANTHER" id="PTHR43735">
    <property type="entry name" value="APOPTOSIS-INDUCING FACTOR 1"/>
    <property type="match status" value="1"/>
</dbReference>
<dbReference type="InterPro" id="IPR036188">
    <property type="entry name" value="FAD/NAD-bd_sf"/>
</dbReference>
<dbReference type="RefSeq" id="XP_019042127.1">
    <property type="nucleotide sequence ID" value="XM_019183087.1"/>
</dbReference>
<dbReference type="SUPFAM" id="SSF51905">
    <property type="entry name" value="FAD/NAD(P)-binding domain"/>
    <property type="match status" value="3"/>
</dbReference>
<dbReference type="Pfam" id="PF07992">
    <property type="entry name" value="Pyr_redox_2"/>
    <property type="match status" value="2"/>
</dbReference>
<keyword evidence="7" id="KW-1185">Reference proteome</keyword>
<gene>
    <name evidence="6" type="ORF">WICANDRAFT_60966</name>
</gene>
<evidence type="ECO:0000256" key="1">
    <source>
        <dbReference type="ARBA" id="ARBA00006442"/>
    </source>
</evidence>
<reference evidence="6 7" key="1">
    <citation type="journal article" date="2016" name="Proc. Natl. Acad. Sci. U.S.A.">
        <title>Comparative genomics of biotechnologically important yeasts.</title>
        <authorList>
            <person name="Riley R."/>
            <person name="Haridas S."/>
            <person name="Wolfe K.H."/>
            <person name="Lopes M.R."/>
            <person name="Hittinger C.T."/>
            <person name="Goeker M."/>
            <person name="Salamov A.A."/>
            <person name="Wisecaver J.H."/>
            <person name="Long T.M."/>
            <person name="Calvey C.H."/>
            <person name="Aerts A.L."/>
            <person name="Barry K.W."/>
            <person name="Choi C."/>
            <person name="Clum A."/>
            <person name="Coughlan A.Y."/>
            <person name="Deshpande S."/>
            <person name="Douglass A.P."/>
            <person name="Hanson S.J."/>
            <person name="Klenk H.-P."/>
            <person name="LaButti K.M."/>
            <person name="Lapidus A."/>
            <person name="Lindquist E.A."/>
            <person name="Lipzen A.M."/>
            <person name="Meier-Kolthoff J.P."/>
            <person name="Ohm R.A."/>
            <person name="Otillar R.P."/>
            <person name="Pangilinan J.L."/>
            <person name="Peng Y."/>
            <person name="Rokas A."/>
            <person name="Rosa C.A."/>
            <person name="Scheuner C."/>
            <person name="Sibirny A.A."/>
            <person name="Slot J.C."/>
            <person name="Stielow J.B."/>
            <person name="Sun H."/>
            <person name="Kurtzman C.P."/>
            <person name="Blackwell M."/>
            <person name="Grigoriev I.V."/>
            <person name="Jeffries T.W."/>
        </authorList>
    </citation>
    <scope>NUCLEOTIDE SEQUENCE [LARGE SCALE GENOMIC DNA]</scope>
    <source>
        <strain evidence="7">ATCC 58044 / CBS 1984 / NCYC 433 / NRRL Y-366-8</strain>
    </source>
</reference>
<name>A0A1E3PC91_WICAA</name>
<dbReference type="EMBL" id="KV454208">
    <property type="protein sequence ID" value="ODQ62920.1"/>
    <property type="molecule type" value="Genomic_DNA"/>
</dbReference>
<dbReference type="Proteomes" id="UP000094112">
    <property type="component" value="Unassembled WGS sequence"/>
</dbReference>
<dbReference type="GO" id="GO:0004174">
    <property type="term" value="F:electron-transferring-flavoprotein dehydrogenase activity"/>
    <property type="evidence" value="ECO:0007669"/>
    <property type="project" value="TreeGrafter"/>
</dbReference>
<feature type="domain" description="FAD/NAD(P)-binding" evidence="5">
    <location>
        <begin position="5"/>
        <end position="285"/>
    </location>
</feature>
<feature type="domain" description="FAD/NAD(P)-binding" evidence="5">
    <location>
        <begin position="444"/>
        <end position="596"/>
    </location>
</feature>
<dbReference type="PANTHER" id="PTHR43735:SF3">
    <property type="entry name" value="FERROPTOSIS SUPPRESSOR PROTEIN 1"/>
    <property type="match status" value="1"/>
</dbReference>
<dbReference type="OrthoDB" id="202203at2759"/>
<evidence type="ECO:0000313" key="6">
    <source>
        <dbReference type="EMBL" id="ODQ62920.1"/>
    </source>
</evidence>
<dbReference type="PRINTS" id="PR00368">
    <property type="entry name" value="FADPNR"/>
</dbReference>
<dbReference type="Gene3D" id="3.50.50.100">
    <property type="match status" value="3"/>
</dbReference>
<dbReference type="STRING" id="683960.A0A1E3PC91"/>
<dbReference type="GO" id="GO:0050660">
    <property type="term" value="F:flavin adenine dinucleotide binding"/>
    <property type="evidence" value="ECO:0007669"/>
    <property type="project" value="TreeGrafter"/>
</dbReference>
<evidence type="ECO:0000259" key="5">
    <source>
        <dbReference type="Pfam" id="PF07992"/>
    </source>
</evidence>
<dbReference type="AlphaFoldDB" id="A0A1E3PC91"/>
<keyword evidence="2" id="KW-0285">Flavoprotein</keyword>
<evidence type="ECO:0000256" key="3">
    <source>
        <dbReference type="ARBA" id="ARBA00022827"/>
    </source>
</evidence>
<keyword evidence="4" id="KW-0560">Oxidoreductase</keyword>
<dbReference type="GeneID" id="30200333"/>
<evidence type="ECO:0000256" key="2">
    <source>
        <dbReference type="ARBA" id="ARBA00022630"/>
    </source>
</evidence>
<protein>
    <recommendedName>
        <fullName evidence="5">FAD/NAD(P)-binding domain-containing protein</fullName>
    </recommendedName>
</protein>
<evidence type="ECO:0000313" key="7">
    <source>
        <dbReference type="Proteomes" id="UP000094112"/>
    </source>
</evidence>
<dbReference type="InterPro" id="IPR023753">
    <property type="entry name" value="FAD/NAD-binding_dom"/>
</dbReference>
<dbReference type="GO" id="GO:0005737">
    <property type="term" value="C:cytoplasm"/>
    <property type="evidence" value="ECO:0007669"/>
    <property type="project" value="TreeGrafter"/>
</dbReference>
<dbReference type="PRINTS" id="PR00469">
    <property type="entry name" value="PNDRDTASEII"/>
</dbReference>
<keyword evidence="3" id="KW-0274">FAD</keyword>
<sequence length="686" mass="75981">MSQKTVVIVGAGFFGISTANRLANSTNHKIILVTISKHAYFLISSIRVPVQNKTEGTFVPIDGLVSPKVEVIQDEIVNFDEYQVQFENHDDLKFDVLVIATGAKWPDPIGSNLKFKDDFEQYFEKRHKEIENAKHIVLVGGGFNNCELLGELIHQYKGQLESGSKKITMIHSRDKLLPDDGFYSDPLREKVTSFVQGCQVDLRLSTRAKPLESDKNKLVLNGDSNNTIEGDLIIYGTGAVAAVPPNNITGLTDSKGFIAIDETFQVKAVEKGHIFSIGDVTDFEYRGLVLRRHWLNAIVKNIKVVLQNPSTATKEFYRVDRPSGNVTTFVIDQRRTKKTVVVIGGGIFRVSSANNLYRSLNSHKYVIKLVTISDHVYFLPASDRLAITKDYRGVLIPLNQVLDNGVQIIKNEVIHFDENTIVFNSGHSIKFDVLIIATGAKWASPHVVFIGGGFFSTELAGEVVHYHGKEIASGKKKVTIIHSSDKLLPNNGFFTDTLRTQITDYLVQRGVKLIKNCRGTQLDFNPNIIILNDDPNKFIEADLIYSGVGTNPAVPPNEIKNFTNQSGYVKVKKTFQATAVSKGNVFAIGDVNDFTYHGIAKRDNWVSTITTNVCRYLKYGPGTTLTNASTYEHGDTIPCAVSLGPIAGFGQSQIPLVGTLKLPSFIVVRTKSKRLLTNKAKHFYAG</sequence>
<organism evidence="6 7">
    <name type="scientific">Wickerhamomyces anomalus (strain ATCC 58044 / CBS 1984 / NCYC 433 / NRRL Y-366-8)</name>
    <name type="common">Yeast</name>
    <name type="synonym">Hansenula anomala</name>
    <dbReference type="NCBI Taxonomy" id="683960"/>
    <lineage>
        <taxon>Eukaryota</taxon>
        <taxon>Fungi</taxon>
        <taxon>Dikarya</taxon>
        <taxon>Ascomycota</taxon>
        <taxon>Saccharomycotina</taxon>
        <taxon>Saccharomycetes</taxon>
        <taxon>Phaffomycetales</taxon>
        <taxon>Wickerhamomycetaceae</taxon>
        <taxon>Wickerhamomyces</taxon>
    </lineage>
</organism>
<evidence type="ECO:0000256" key="4">
    <source>
        <dbReference type="ARBA" id="ARBA00023002"/>
    </source>
</evidence>
<comment type="similarity">
    <text evidence="1">Belongs to the FAD-dependent oxidoreductase family.</text>
</comment>
<accession>A0A1E3PC91</accession>
<proteinExistence type="inferred from homology"/>